<name>A0A149PDK8_9BURK</name>
<evidence type="ECO:0000313" key="1">
    <source>
        <dbReference type="EMBL" id="KXU82966.1"/>
    </source>
</evidence>
<dbReference type="EMBL" id="LRBG01000038">
    <property type="protein sequence ID" value="KXU82966.1"/>
    <property type="molecule type" value="Genomic_DNA"/>
</dbReference>
<dbReference type="Proteomes" id="UP000075613">
    <property type="component" value="Unassembled WGS sequence"/>
</dbReference>
<evidence type="ECO:0000313" key="2">
    <source>
        <dbReference type="Proteomes" id="UP000075613"/>
    </source>
</evidence>
<protein>
    <submittedName>
        <fullName evidence="1">Uncharacterized protein</fullName>
    </submittedName>
</protein>
<organism evidence="1 2">
    <name type="scientific">Paraburkholderia monticola</name>
    <dbReference type="NCBI Taxonomy" id="1399968"/>
    <lineage>
        <taxon>Bacteria</taxon>
        <taxon>Pseudomonadati</taxon>
        <taxon>Pseudomonadota</taxon>
        <taxon>Betaproteobacteria</taxon>
        <taxon>Burkholderiales</taxon>
        <taxon>Burkholderiaceae</taxon>
        <taxon>Paraburkholderia</taxon>
    </lineage>
</organism>
<gene>
    <name evidence="1" type="ORF">CI15_27990</name>
</gene>
<comment type="caution">
    <text evidence="1">The sequence shown here is derived from an EMBL/GenBank/DDBJ whole genome shotgun (WGS) entry which is preliminary data.</text>
</comment>
<dbReference type="AlphaFoldDB" id="A0A149PDK8"/>
<reference evidence="1 2" key="1">
    <citation type="journal article" date="2015" name="Int. J. Syst. Evol. Microbiol.">
        <title>Burkholderia monticola sp. nov., isolated from mountain soil.</title>
        <authorList>
            <person name="Baek I."/>
            <person name="Seo B."/>
            <person name="Lee I."/>
            <person name="Yi H."/>
            <person name="Chun J."/>
        </authorList>
    </citation>
    <scope>NUCLEOTIDE SEQUENCE [LARGE SCALE GENOMIC DNA]</scope>
    <source>
        <strain evidence="1 2">JC2948</strain>
    </source>
</reference>
<accession>A0A149PDK8</accession>
<keyword evidence="2" id="KW-1185">Reference proteome</keyword>
<proteinExistence type="predicted"/>
<sequence length="128" mass="13642">MASGPGDIANIPLAATQQNSGQSGQATLVPVGDATEIALFVSGLPSHTALPAQLYTYLYPGTCGHLGARPSFDMNQRVRLGEFTPMMMWKRVPISMQKLRSNDYALVVRSAPVDGSAEVFCGDLRQAS</sequence>